<feature type="transmembrane region" description="Helical" evidence="10">
    <location>
        <begin position="420"/>
        <end position="443"/>
    </location>
</feature>
<dbReference type="Pfam" id="PF07730">
    <property type="entry name" value="HisKA_3"/>
    <property type="match status" value="1"/>
</dbReference>
<dbReference type="GO" id="GO:0046983">
    <property type="term" value="F:protein dimerization activity"/>
    <property type="evidence" value="ECO:0007669"/>
    <property type="project" value="InterPro"/>
</dbReference>
<dbReference type="InterPro" id="IPR003594">
    <property type="entry name" value="HATPase_dom"/>
</dbReference>
<dbReference type="PANTHER" id="PTHR24421">
    <property type="entry name" value="NITRATE/NITRITE SENSOR PROTEIN NARX-RELATED"/>
    <property type="match status" value="1"/>
</dbReference>
<evidence type="ECO:0000256" key="1">
    <source>
        <dbReference type="ARBA" id="ARBA00000085"/>
    </source>
</evidence>
<keyword evidence="10" id="KW-0812">Transmembrane</keyword>
<keyword evidence="4" id="KW-0808">Transferase</keyword>
<dbReference type="GO" id="GO:0005524">
    <property type="term" value="F:ATP binding"/>
    <property type="evidence" value="ECO:0007669"/>
    <property type="project" value="UniProtKB-KW"/>
</dbReference>
<dbReference type="GO" id="GO:0000155">
    <property type="term" value="F:phosphorelay sensor kinase activity"/>
    <property type="evidence" value="ECO:0007669"/>
    <property type="project" value="InterPro"/>
</dbReference>
<dbReference type="OrthoDB" id="9760839at2"/>
<evidence type="ECO:0000313" key="12">
    <source>
        <dbReference type="EMBL" id="RAW01603.1"/>
    </source>
</evidence>
<keyword evidence="8" id="KW-0902">Two-component regulatory system</keyword>
<dbReference type="Gene3D" id="1.20.5.1930">
    <property type="match status" value="1"/>
</dbReference>
<evidence type="ECO:0000256" key="5">
    <source>
        <dbReference type="ARBA" id="ARBA00022741"/>
    </source>
</evidence>
<dbReference type="EC" id="2.7.13.3" evidence="2"/>
<keyword evidence="13" id="KW-1185">Reference proteome</keyword>
<evidence type="ECO:0000256" key="6">
    <source>
        <dbReference type="ARBA" id="ARBA00022777"/>
    </source>
</evidence>
<dbReference type="Gene3D" id="3.30.565.10">
    <property type="entry name" value="Histidine kinase-like ATPase, C-terminal domain"/>
    <property type="match status" value="1"/>
</dbReference>
<dbReference type="AlphaFoldDB" id="A0A364Y459"/>
<dbReference type="InterPro" id="IPR005467">
    <property type="entry name" value="His_kinase_dom"/>
</dbReference>
<evidence type="ECO:0000256" key="3">
    <source>
        <dbReference type="ARBA" id="ARBA00022553"/>
    </source>
</evidence>
<accession>A0A364Y459</accession>
<evidence type="ECO:0000259" key="11">
    <source>
        <dbReference type="PROSITE" id="PS50109"/>
    </source>
</evidence>
<dbReference type="CDD" id="cd16917">
    <property type="entry name" value="HATPase_UhpB-NarQ-NarX-like"/>
    <property type="match status" value="1"/>
</dbReference>
<evidence type="ECO:0000256" key="2">
    <source>
        <dbReference type="ARBA" id="ARBA00012438"/>
    </source>
</evidence>
<dbReference type="PROSITE" id="PS50109">
    <property type="entry name" value="HIS_KIN"/>
    <property type="match status" value="1"/>
</dbReference>
<keyword evidence="6" id="KW-0418">Kinase</keyword>
<dbReference type="InterPro" id="IPR011712">
    <property type="entry name" value="Sig_transdc_His_kin_sub3_dim/P"/>
</dbReference>
<dbReference type="EMBL" id="QMFY01000003">
    <property type="protein sequence ID" value="RAW01603.1"/>
    <property type="molecule type" value="Genomic_DNA"/>
</dbReference>
<evidence type="ECO:0000256" key="7">
    <source>
        <dbReference type="ARBA" id="ARBA00022840"/>
    </source>
</evidence>
<dbReference type="GO" id="GO:0016020">
    <property type="term" value="C:membrane"/>
    <property type="evidence" value="ECO:0007669"/>
    <property type="project" value="InterPro"/>
</dbReference>
<dbReference type="InterPro" id="IPR011990">
    <property type="entry name" value="TPR-like_helical_dom_sf"/>
</dbReference>
<protein>
    <recommendedName>
        <fullName evidence="2">histidine kinase</fullName>
        <ecNumber evidence="2">2.7.13.3</ecNumber>
    </recommendedName>
</protein>
<proteinExistence type="predicted"/>
<dbReference type="PANTHER" id="PTHR24421:SF10">
    <property type="entry name" value="NITRATE_NITRITE SENSOR PROTEIN NARQ"/>
    <property type="match status" value="1"/>
</dbReference>
<evidence type="ECO:0000256" key="4">
    <source>
        <dbReference type="ARBA" id="ARBA00022679"/>
    </source>
</evidence>
<feature type="domain" description="Histidine kinase" evidence="11">
    <location>
        <begin position="590"/>
        <end position="675"/>
    </location>
</feature>
<keyword evidence="10" id="KW-0472">Membrane</keyword>
<keyword evidence="10" id="KW-1133">Transmembrane helix</keyword>
<evidence type="ECO:0000256" key="8">
    <source>
        <dbReference type="ARBA" id="ARBA00023012"/>
    </source>
</evidence>
<dbReference type="SUPFAM" id="SSF55874">
    <property type="entry name" value="ATPase domain of HSP90 chaperone/DNA topoisomerase II/histidine kinase"/>
    <property type="match status" value="1"/>
</dbReference>
<dbReference type="Proteomes" id="UP000251889">
    <property type="component" value="Unassembled WGS sequence"/>
</dbReference>
<keyword evidence="3" id="KW-0597">Phosphoprotein</keyword>
<dbReference type="InterPro" id="IPR050482">
    <property type="entry name" value="Sensor_HK_TwoCompSys"/>
</dbReference>
<dbReference type="SUPFAM" id="SSF48452">
    <property type="entry name" value="TPR-like"/>
    <property type="match status" value="2"/>
</dbReference>
<name>A0A364Y459_9BACT</name>
<organism evidence="12 13">
    <name type="scientific">Pseudochryseolinea flava</name>
    <dbReference type="NCBI Taxonomy" id="2059302"/>
    <lineage>
        <taxon>Bacteria</taxon>
        <taxon>Pseudomonadati</taxon>
        <taxon>Bacteroidota</taxon>
        <taxon>Cytophagia</taxon>
        <taxon>Cytophagales</taxon>
        <taxon>Fulvivirgaceae</taxon>
        <taxon>Pseudochryseolinea</taxon>
    </lineage>
</organism>
<evidence type="ECO:0000256" key="10">
    <source>
        <dbReference type="SAM" id="Phobius"/>
    </source>
</evidence>
<dbReference type="Gene3D" id="1.25.40.10">
    <property type="entry name" value="Tetratricopeptide repeat domain"/>
    <property type="match status" value="2"/>
</dbReference>
<dbReference type="RefSeq" id="WP_112746343.1">
    <property type="nucleotide sequence ID" value="NZ_QMFY01000003.1"/>
</dbReference>
<sequence length="677" mass="76417">MTTPPRYFRISIIAAFCALFFWGHLCSAQNIYSLGDERSYITALEKQATQSTNDSVRAYTWLRLSLLMRRVNDIDKSKHFLTKGRELGARYPFINAAAVYYNAIIQFASSDMVALEKELLRADSMLSHFENPESNKLRGILWNNYGIIQQMKSDEKAAMDAFTQKAVVYAAKSGDATVLGKAYKAIAIVFMNANQRVNASAYLVKAIKTTEGLSDDNPISLTELVDTYIVAGENYANLEQTDSANIVLSKAENILNDYPTSNLYLSLYHARGVTYHKTKQYDLAITTLDKGIALATKLQSFNSLNRLKYAKFKSLSNKNEHHAAGIVLKDLIKSPMVFVTDKKIYYKDLFTTYSKLGDSKEAVLWATRYINVSDSLYEAKFQKDIIELEKKYRESENQKQIATLQTEKEKASLESRNSRLLNWLLATIILFLSASGFFVIALYRNSKRLSQQKDLHYQQQIQDVEQKQQIQLTRALMQGEEMERKRLAIDLHDGLGGRLAGIKINLSRIVTGPTPVTTELEKVIEQLDVSSNELRRIARNMMPESLLKVGLTSSLKDMCDLMSTVDTQVVFQSYSVSEALPQEIQVHTYRIVQELLTNALRHAHAKQVLVQCSQNENVFFLTIEDNGSGFDIGSPQGKGIGLTSIRNRVEYLKGKLDIASSSQGTTVNIEIYTGHEQ</sequence>
<evidence type="ECO:0000313" key="13">
    <source>
        <dbReference type="Proteomes" id="UP000251889"/>
    </source>
</evidence>
<dbReference type="SMART" id="SM00387">
    <property type="entry name" value="HATPase_c"/>
    <property type="match status" value="1"/>
</dbReference>
<keyword evidence="5" id="KW-0547">Nucleotide-binding</keyword>
<dbReference type="Pfam" id="PF02518">
    <property type="entry name" value="HATPase_c"/>
    <property type="match status" value="1"/>
</dbReference>
<keyword evidence="7" id="KW-0067">ATP-binding</keyword>
<feature type="coiled-coil region" evidence="9">
    <location>
        <begin position="378"/>
        <end position="405"/>
    </location>
</feature>
<comment type="catalytic activity">
    <reaction evidence="1">
        <text>ATP + protein L-histidine = ADP + protein N-phospho-L-histidine.</text>
        <dbReference type="EC" id="2.7.13.3"/>
    </reaction>
</comment>
<keyword evidence="9" id="KW-0175">Coiled coil</keyword>
<dbReference type="InterPro" id="IPR036890">
    <property type="entry name" value="HATPase_C_sf"/>
</dbReference>
<reference evidence="12 13" key="1">
    <citation type="submission" date="2018-06" db="EMBL/GenBank/DDBJ databases">
        <title>Chryseolinea flavus sp. nov., a member of the phylum Bacteroidetes isolated from soil.</title>
        <authorList>
            <person name="Li Y."/>
            <person name="Wang J."/>
        </authorList>
    </citation>
    <scope>NUCLEOTIDE SEQUENCE [LARGE SCALE GENOMIC DNA]</scope>
    <source>
        <strain evidence="12 13">SDU1-6</strain>
    </source>
</reference>
<gene>
    <name evidence="12" type="ORF">DQQ10_08060</name>
</gene>
<evidence type="ECO:0000256" key="9">
    <source>
        <dbReference type="SAM" id="Coils"/>
    </source>
</evidence>
<comment type="caution">
    <text evidence="12">The sequence shown here is derived from an EMBL/GenBank/DDBJ whole genome shotgun (WGS) entry which is preliminary data.</text>
</comment>